<dbReference type="EMBL" id="NPDT01000004">
    <property type="protein sequence ID" value="PJZ65737.1"/>
    <property type="molecule type" value="Genomic_DNA"/>
</dbReference>
<sequence length="376" mass="43777">MDLFRNKVLLYPILLGFGVWSVLRLLATSPVLALTVPYSNIERIVFDSKILIFQELEKNILSKESKPYGIVFGTSKSSAFEPEEVRKVIGENDLLLYSFNVPMGCPSYYYYWWEKIEALSYKTGKYPKFIILESDVFQFGEQSVRFTLDNSYDSGFILRGFWNRLLGLKGPGWNLEETVFYFSRAIFPIYSYTISTKGISENWKYFDTTDGKKERAVFLKEKFRKEFLDRTLALGGSYPNLYLGDTSYQALHRQTEEGISRYFLGYKALDGQKKYYKSLLDSFAEKKIPTIVYWPIFPDHFARELDKLSHISQTKKALLEIVWKTGRENPDWKWRIADPQGENRVSCRAFSDVYHLSGGCFSELTAYLLGKEAFKK</sequence>
<dbReference type="AlphaFoldDB" id="A0A2M9ZBN7"/>
<comment type="caution">
    <text evidence="1">The sequence shown here is derived from an EMBL/GenBank/DDBJ whole genome shotgun (WGS) entry which is preliminary data.</text>
</comment>
<proteinExistence type="predicted"/>
<organism evidence="1 2">
    <name type="scientific">Leptospira wolffii</name>
    <dbReference type="NCBI Taxonomy" id="409998"/>
    <lineage>
        <taxon>Bacteria</taxon>
        <taxon>Pseudomonadati</taxon>
        <taxon>Spirochaetota</taxon>
        <taxon>Spirochaetia</taxon>
        <taxon>Leptospirales</taxon>
        <taxon>Leptospiraceae</taxon>
        <taxon>Leptospira</taxon>
    </lineage>
</organism>
<evidence type="ECO:0000313" key="1">
    <source>
        <dbReference type="EMBL" id="PJZ65737.1"/>
    </source>
</evidence>
<dbReference type="Proteomes" id="UP000231912">
    <property type="component" value="Unassembled WGS sequence"/>
</dbReference>
<dbReference type="RefSeq" id="WP_100759167.1">
    <property type="nucleotide sequence ID" value="NZ_NPDT01000004.1"/>
</dbReference>
<protein>
    <recommendedName>
        <fullName evidence="3">DUF1574 domain-containing protein</fullName>
    </recommendedName>
</protein>
<evidence type="ECO:0008006" key="3">
    <source>
        <dbReference type="Google" id="ProtNLM"/>
    </source>
</evidence>
<reference evidence="1 2" key="1">
    <citation type="submission" date="2017-07" db="EMBL/GenBank/DDBJ databases">
        <title>Leptospira spp. isolated from tropical soils.</title>
        <authorList>
            <person name="Thibeaux R."/>
            <person name="Iraola G."/>
            <person name="Ferres I."/>
            <person name="Bierque E."/>
            <person name="Girault D."/>
            <person name="Soupe-Gilbert M.-E."/>
            <person name="Picardeau M."/>
            <person name="Goarant C."/>
        </authorList>
    </citation>
    <scope>NUCLEOTIDE SEQUENCE [LARGE SCALE GENOMIC DNA]</scope>
    <source>
        <strain evidence="1 2">FH2-C-A2</strain>
    </source>
</reference>
<name>A0A2M9ZBN7_9LEPT</name>
<dbReference type="InterPro" id="IPR011468">
    <property type="entry name" value="DUF1574"/>
</dbReference>
<evidence type="ECO:0000313" key="2">
    <source>
        <dbReference type="Proteomes" id="UP000231912"/>
    </source>
</evidence>
<gene>
    <name evidence="1" type="ORF">CH371_12520</name>
</gene>
<accession>A0A2M9ZBN7</accession>
<dbReference type="Pfam" id="PF07611">
    <property type="entry name" value="DUF1574"/>
    <property type="match status" value="1"/>
</dbReference>